<evidence type="ECO:0000313" key="2">
    <source>
        <dbReference type="Proteomes" id="UP000654075"/>
    </source>
</evidence>
<evidence type="ECO:0000313" key="1">
    <source>
        <dbReference type="EMBL" id="CAE8581201.1"/>
    </source>
</evidence>
<reference evidence="1" key="1">
    <citation type="submission" date="2021-02" db="EMBL/GenBank/DDBJ databases">
        <authorList>
            <person name="Dougan E. K."/>
            <person name="Rhodes N."/>
            <person name="Thang M."/>
            <person name="Chan C."/>
        </authorList>
    </citation>
    <scope>NUCLEOTIDE SEQUENCE</scope>
</reference>
<proteinExistence type="predicted"/>
<accession>A0A813CZY9</accession>
<keyword evidence="2" id="KW-1185">Reference proteome</keyword>
<organism evidence="1 2">
    <name type="scientific">Polarella glacialis</name>
    <name type="common">Dinoflagellate</name>
    <dbReference type="NCBI Taxonomy" id="89957"/>
    <lineage>
        <taxon>Eukaryota</taxon>
        <taxon>Sar</taxon>
        <taxon>Alveolata</taxon>
        <taxon>Dinophyceae</taxon>
        <taxon>Suessiales</taxon>
        <taxon>Suessiaceae</taxon>
        <taxon>Polarella</taxon>
    </lineage>
</organism>
<protein>
    <submittedName>
        <fullName evidence="1">Uncharacterized protein</fullName>
    </submittedName>
</protein>
<dbReference type="EMBL" id="CAJNNV010000044">
    <property type="protein sequence ID" value="CAE8581201.1"/>
    <property type="molecule type" value="Genomic_DNA"/>
</dbReference>
<comment type="caution">
    <text evidence="1">The sequence shown here is derived from an EMBL/GenBank/DDBJ whole genome shotgun (WGS) entry which is preliminary data.</text>
</comment>
<dbReference type="Proteomes" id="UP000654075">
    <property type="component" value="Unassembled WGS sequence"/>
</dbReference>
<gene>
    <name evidence="1" type="ORF">PGLA1383_LOCUS231</name>
</gene>
<sequence>MSSTASTGFCMRSTASQYHERQLLHERVVHTQEKQGTQVIMGQRQIITIEKVVEVPQVVVKEKGRRVAKPEIVERLIEVPKTEIIKRTIIGPPHVQYQEQIIEVPQVHRGARDPCSRPSHRPGEAH</sequence>
<dbReference type="AlphaFoldDB" id="A0A813CZY9"/>
<name>A0A813CZY9_POLGL</name>